<evidence type="ECO:0000313" key="2">
    <source>
        <dbReference type="EMBL" id="KKL69070.1"/>
    </source>
</evidence>
<dbReference type="EMBL" id="LAZR01026332">
    <property type="protein sequence ID" value="KKL69070.1"/>
    <property type="molecule type" value="Genomic_DNA"/>
</dbReference>
<name>A0A0F9GI12_9ZZZZ</name>
<reference evidence="2" key="1">
    <citation type="journal article" date="2015" name="Nature">
        <title>Complex archaea that bridge the gap between prokaryotes and eukaryotes.</title>
        <authorList>
            <person name="Spang A."/>
            <person name="Saw J.H."/>
            <person name="Jorgensen S.L."/>
            <person name="Zaremba-Niedzwiedzka K."/>
            <person name="Martijn J."/>
            <person name="Lind A.E."/>
            <person name="van Eijk R."/>
            <person name="Schleper C."/>
            <person name="Guy L."/>
            <person name="Ettema T.J."/>
        </authorList>
    </citation>
    <scope>NUCLEOTIDE SEQUENCE</scope>
</reference>
<dbReference type="InterPro" id="IPR052930">
    <property type="entry name" value="TA_antitoxin_MntA"/>
</dbReference>
<dbReference type="InterPro" id="IPR043519">
    <property type="entry name" value="NT_sf"/>
</dbReference>
<evidence type="ECO:0000259" key="1">
    <source>
        <dbReference type="Pfam" id="PF18765"/>
    </source>
</evidence>
<accession>A0A0F9GI12</accession>
<organism evidence="2">
    <name type="scientific">marine sediment metagenome</name>
    <dbReference type="NCBI Taxonomy" id="412755"/>
    <lineage>
        <taxon>unclassified sequences</taxon>
        <taxon>metagenomes</taxon>
        <taxon>ecological metagenomes</taxon>
    </lineage>
</organism>
<dbReference type="InterPro" id="IPR041633">
    <property type="entry name" value="Polbeta"/>
</dbReference>
<dbReference type="PANTHER" id="PTHR43852:SF3">
    <property type="entry name" value="NUCLEOTIDYLTRANSFERASE"/>
    <property type="match status" value="1"/>
</dbReference>
<dbReference type="Gene3D" id="3.30.460.10">
    <property type="entry name" value="Beta Polymerase, domain 2"/>
    <property type="match status" value="1"/>
</dbReference>
<comment type="caution">
    <text evidence="2">The sequence shown here is derived from an EMBL/GenBank/DDBJ whole genome shotgun (WGS) entry which is preliminary data.</text>
</comment>
<protein>
    <recommendedName>
        <fullName evidence="1">Polymerase beta nucleotidyltransferase domain-containing protein</fullName>
    </recommendedName>
</protein>
<sequence length="147" mass="17389">MNKRKEIIDYLEDYFKKNAGRYKIEIAFLYGSWAGGFPRLDSDIDIAIVFSKDLSEDDIFEYMTNVSLLLSGKFRLEVNIIPIYSDFREPMLYYNAIVLGITVFFRDFSEYVNLKQEAIFQMEDFSIFGRDWQINVARNNLEVLKRA</sequence>
<dbReference type="Pfam" id="PF18765">
    <property type="entry name" value="Polbeta"/>
    <property type="match status" value="1"/>
</dbReference>
<dbReference type="SUPFAM" id="SSF81301">
    <property type="entry name" value="Nucleotidyltransferase"/>
    <property type="match status" value="1"/>
</dbReference>
<proteinExistence type="predicted"/>
<feature type="domain" description="Polymerase beta nucleotidyltransferase" evidence="1">
    <location>
        <begin position="12"/>
        <end position="107"/>
    </location>
</feature>
<dbReference type="AlphaFoldDB" id="A0A0F9GI12"/>
<dbReference type="CDD" id="cd05403">
    <property type="entry name" value="NT_KNTase_like"/>
    <property type="match status" value="1"/>
</dbReference>
<dbReference type="PANTHER" id="PTHR43852">
    <property type="entry name" value="NUCLEOTIDYLTRANSFERASE"/>
    <property type="match status" value="1"/>
</dbReference>
<gene>
    <name evidence="2" type="ORF">LCGC14_2118670</name>
</gene>